<evidence type="ECO:0000256" key="3">
    <source>
        <dbReference type="ARBA" id="ARBA00022729"/>
    </source>
</evidence>
<dbReference type="Gene3D" id="1.20.120.980">
    <property type="entry name" value="Serine carboxypeptidase S28, SKS domain"/>
    <property type="match status" value="1"/>
</dbReference>
<dbReference type="InterPro" id="IPR029058">
    <property type="entry name" value="AB_hydrolase_fold"/>
</dbReference>
<evidence type="ECO:0000256" key="4">
    <source>
        <dbReference type="ARBA" id="ARBA00022801"/>
    </source>
</evidence>
<dbReference type="GO" id="GO:0005773">
    <property type="term" value="C:vacuole"/>
    <property type="evidence" value="ECO:0007669"/>
    <property type="project" value="TreeGrafter"/>
</dbReference>
<feature type="compositionally biased region" description="Basic residues" evidence="6">
    <location>
        <begin position="30"/>
        <end position="39"/>
    </location>
</feature>
<evidence type="ECO:0000256" key="1">
    <source>
        <dbReference type="ARBA" id="ARBA00011079"/>
    </source>
</evidence>
<feature type="compositionally biased region" description="Low complexity" evidence="6">
    <location>
        <begin position="43"/>
        <end position="62"/>
    </location>
</feature>
<dbReference type="OrthoDB" id="2130629at2759"/>
<feature type="region of interest" description="Disordered" evidence="6">
    <location>
        <begin position="30"/>
        <end position="62"/>
    </location>
</feature>
<name>A0A834GFU4_RHOSS</name>
<organism evidence="8 9">
    <name type="scientific">Rhododendron simsii</name>
    <name type="common">Sims's rhododendron</name>
    <dbReference type="NCBI Taxonomy" id="118357"/>
    <lineage>
        <taxon>Eukaryota</taxon>
        <taxon>Viridiplantae</taxon>
        <taxon>Streptophyta</taxon>
        <taxon>Embryophyta</taxon>
        <taxon>Tracheophyta</taxon>
        <taxon>Spermatophyta</taxon>
        <taxon>Magnoliopsida</taxon>
        <taxon>eudicotyledons</taxon>
        <taxon>Gunneridae</taxon>
        <taxon>Pentapetalae</taxon>
        <taxon>asterids</taxon>
        <taxon>Ericales</taxon>
        <taxon>Ericaceae</taxon>
        <taxon>Ericoideae</taxon>
        <taxon>Rhodoreae</taxon>
        <taxon>Rhododendron</taxon>
    </lineage>
</organism>
<accession>A0A834GFU4</accession>
<keyword evidence="4" id="KW-0378">Hydrolase</keyword>
<sequence>MARPPSTTTKPLLSLILLSLLLPLCSSRSSHLRSSKRTPPRFPTRFSRPNKPQLTTKQRTQQQQQEYRYETRYFEQSLDHFSFSDDLPTFRQRYLINTEHWVGPNLMGPIFLYCGNEGEIVWFAENTGLVWELAPRFGAMVIFPEHRYYGESVPYGSLDEAYKNATTLSHLTTEQAIADFAVLITNLKQNLSAQACPVVLFGGSYGGMLAAWMRLKYPHIAIGALASSAPILQFEDIVPPETFYDIVSNSFRHESTSCFNTIKESWDALESEGSKNDGLMQLTKTFHFCQKLERVDDLYNWLDSAYSYLAMVNYPYPANFMMPLPGNPIKEVCRKIDNCPEGTSVLERIFEGVNVYYNYTGEYDCFQLDDDPHGLDGWNWQACTEMVMPMSTSQDTSMYPASDFNYTYYKEDCWNSFRVKPRPKWITTEFGGHGLGEGGFEVVGFVLLSEAGGGDGLGVAEEERHEDWGNDLVEEREAVVAEYSDGVIPSFLETIFVCEESMFFSDPGTLVDISVFRFHVKDFKTALKMFGSNIIFANGLLDPWSGGGVLEDVSESIVSLVTEKGAHHLDLRAATVEDPNWLLEQRASEIKLIEGWLHDYYREKKTVFAS</sequence>
<dbReference type="GO" id="GO:0070008">
    <property type="term" value="F:serine-type exopeptidase activity"/>
    <property type="evidence" value="ECO:0007669"/>
    <property type="project" value="InterPro"/>
</dbReference>
<evidence type="ECO:0000313" key="8">
    <source>
        <dbReference type="EMBL" id="KAF7130617.1"/>
    </source>
</evidence>
<keyword evidence="2" id="KW-0645">Protease</keyword>
<dbReference type="SUPFAM" id="SSF53474">
    <property type="entry name" value="alpha/beta-Hydrolases"/>
    <property type="match status" value="1"/>
</dbReference>
<evidence type="ECO:0000256" key="7">
    <source>
        <dbReference type="SAM" id="SignalP"/>
    </source>
</evidence>
<comment type="similarity">
    <text evidence="1">Belongs to the peptidase S28 family.</text>
</comment>
<dbReference type="Pfam" id="PF05577">
    <property type="entry name" value="Peptidase_S28"/>
    <property type="match status" value="2"/>
</dbReference>
<keyword evidence="9" id="KW-1185">Reference proteome</keyword>
<reference evidence="8" key="1">
    <citation type="submission" date="2019-11" db="EMBL/GenBank/DDBJ databases">
        <authorList>
            <person name="Liu Y."/>
            <person name="Hou J."/>
            <person name="Li T.-Q."/>
            <person name="Guan C.-H."/>
            <person name="Wu X."/>
            <person name="Wu H.-Z."/>
            <person name="Ling F."/>
            <person name="Zhang R."/>
            <person name="Shi X.-G."/>
            <person name="Ren J.-P."/>
            <person name="Chen E.-F."/>
            <person name="Sun J.-M."/>
        </authorList>
    </citation>
    <scope>NUCLEOTIDE SEQUENCE</scope>
    <source>
        <strain evidence="8">Adult_tree_wgs_1</strain>
        <tissue evidence="8">Leaves</tissue>
    </source>
</reference>
<dbReference type="PANTHER" id="PTHR11010">
    <property type="entry name" value="PROTEASE S28 PRO-X CARBOXYPEPTIDASE-RELATED"/>
    <property type="match status" value="1"/>
</dbReference>
<proteinExistence type="inferred from homology"/>
<dbReference type="Gene3D" id="3.40.50.1820">
    <property type="entry name" value="alpha/beta hydrolase"/>
    <property type="match status" value="2"/>
</dbReference>
<dbReference type="GO" id="GO:0008239">
    <property type="term" value="F:dipeptidyl-peptidase activity"/>
    <property type="evidence" value="ECO:0007669"/>
    <property type="project" value="TreeGrafter"/>
</dbReference>
<evidence type="ECO:0000313" key="9">
    <source>
        <dbReference type="Proteomes" id="UP000626092"/>
    </source>
</evidence>
<feature type="chain" id="PRO_5032326453" description="Lysosomal Pro-X carboxypeptidase" evidence="7">
    <location>
        <begin position="28"/>
        <end position="610"/>
    </location>
</feature>
<protein>
    <recommendedName>
        <fullName evidence="10">Lysosomal Pro-X carboxypeptidase</fullName>
    </recommendedName>
</protein>
<dbReference type="EMBL" id="WJXA01000010">
    <property type="protein sequence ID" value="KAF7130617.1"/>
    <property type="molecule type" value="Genomic_DNA"/>
</dbReference>
<dbReference type="InterPro" id="IPR008758">
    <property type="entry name" value="Peptidase_S28"/>
</dbReference>
<dbReference type="GO" id="GO:0006508">
    <property type="term" value="P:proteolysis"/>
    <property type="evidence" value="ECO:0007669"/>
    <property type="project" value="UniProtKB-KW"/>
</dbReference>
<dbReference type="Proteomes" id="UP000626092">
    <property type="component" value="Unassembled WGS sequence"/>
</dbReference>
<dbReference type="FunFam" id="1.20.120.980:FF:000001">
    <property type="entry name" value="Dipeptidyl peptidase 7"/>
    <property type="match status" value="1"/>
</dbReference>
<keyword evidence="3 7" id="KW-0732">Signal</keyword>
<evidence type="ECO:0000256" key="2">
    <source>
        <dbReference type="ARBA" id="ARBA00022670"/>
    </source>
</evidence>
<keyword evidence="5" id="KW-0325">Glycoprotein</keyword>
<comment type="caution">
    <text evidence="8">The sequence shown here is derived from an EMBL/GenBank/DDBJ whole genome shotgun (WGS) entry which is preliminary data.</text>
</comment>
<dbReference type="PANTHER" id="PTHR11010:SF38">
    <property type="entry name" value="LYSOSOMAL PRO-X CARBOXYPEPTIDASE"/>
    <property type="match status" value="1"/>
</dbReference>
<feature type="signal peptide" evidence="7">
    <location>
        <begin position="1"/>
        <end position="27"/>
    </location>
</feature>
<gene>
    <name evidence="8" type="ORF">RHSIM_Rhsim10G0092800</name>
</gene>
<dbReference type="AlphaFoldDB" id="A0A834GFU4"/>
<dbReference type="InterPro" id="IPR042269">
    <property type="entry name" value="Ser_carbopepase_S28_SKS"/>
</dbReference>
<evidence type="ECO:0000256" key="6">
    <source>
        <dbReference type="SAM" id="MobiDB-lite"/>
    </source>
</evidence>
<evidence type="ECO:0008006" key="10">
    <source>
        <dbReference type="Google" id="ProtNLM"/>
    </source>
</evidence>
<evidence type="ECO:0000256" key="5">
    <source>
        <dbReference type="ARBA" id="ARBA00023180"/>
    </source>
</evidence>